<keyword evidence="1" id="KW-0472">Membrane</keyword>
<dbReference type="PANTHER" id="PTHR12300:SF117">
    <property type="entry name" value="LP05237P-RELATED"/>
    <property type="match status" value="1"/>
</dbReference>
<evidence type="ECO:0000313" key="3">
    <source>
        <dbReference type="EMBL" id="KAG2181960.1"/>
    </source>
</evidence>
<keyword evidence="1" id="KW-0812">Transmembrane</keyword>
<name>A0A8H7PXY4_MORIS</name>
<evidence type="ECO:0000313" key="4">
    <source>
        <dbReference type="Proteomes" id="UP000654370"/>
    </source>
</evidence>
<proteinExistence type="inferred from homology"/>
<dbReference type="EMBL" id="JAEPQZ010000004">
    <property type="protein sequence ID" value="KAG2181960.1"/>
    <property type="molecule type" value="Genomic_DNA"/>
</dbReference>
<comment type="similarity">
    <text evidence="1">Belongs to the DP1 family.</text>
</comment>
<keyword evidence="1" id="KW-1133">Transmembrane helix</keyword>
<dbReference type="Proteomes" id="UP000654370">
    <property type="component" value="Unassembled WGS sequence"/>
</dbReference>
<feature type="transmembrane region" description="Helical" evidence="1">
    <location>
        <begin position="6"/>
        <end position="27"/>
    </location>
</feature>
<feature type="transmembrane region" description="Helical" evidence="1">
    <location>
        <begin position="69"/>
        <end position="89"/>
    </location>
</feature>
<accession>A0A8H7PXY4</accession>
<dbReference type="InterPro" id="IPR004345">
    <property type="entry name" value="TB2_DP1_HVA22"/>
</dbReference>
<comment type="caution">
    <text evidence="1">Lacks conserved residue(s) required for the propagation of feature annotation.</text>
</comment>
<evidence type="ECO:0000256" key="1">
    <source>
        <dbReference type="RuleBase" id="RU362006"/>
    </source>
</evidence>
<dbReference type="OrthoDB" id="434647at2759"/>
<comment type="subcellular location">
    <subcellularLocation>
        <location evidence="1">Membrane</location>
        <topology evidence="1">Multi-pass membrane protein</topology>
    </subcellularLocation>
</comment>
<feature type="compositionally biased region" description="Basic and acidic residues" evidence="2">
    <location>
        <begin position="291"/>
        <end position="305"/>
    </location>
</feature>
<feature type="transmembrane region" description="Helical" evidence="1">
    <location>
        <begin position="39"/>
        <end position="63"/>
    </location>
</feature>
<dbReference type="Pfam" id="PF03134">
    <property type="entry name" value="TB2_DP1_HVA22"/>
    <property type="match status" value="1"/>
</dbReference>
<organism evidence="3 4">
    <name type="scientific">Mortierella isabellina</name>
    <name type="common">Filamentous fungus</name>
    <name type="synonym">Umbelopsis isabellina</name>
    <dbReference type="NCBI Taxonomy" id="91625"/>
    <lineage>
        <taxon>Eukaryota</taxon>
        <taxon>Fungi</taxon>
        <taxon>Fungi incertae sedis</taxon>
        <taxon>Mucoromycota</taxon>
        <taxon>Mucoromycotina</taxon>
        <taxon>Umbelopsidomycetes</taxon>
        <taxon>Umbelopsidales</taxon>
        <taxon>Umbelopsidaceae</taxon>
        <taxon>Umbelopsis</taxon>
    </lineage>
</organism>
<sequence>MLPTFLYFILKTVLLQLYPAYISYKAIKSSTNLQQLAPLLMYWIVTATFLVAEYVCDILLFWFPFYNDIKALLVIWFILPQTQGSVIIYQQVIQPFLTQHESRIDRALLDVQKQARRTGLEYGKRGVAILNNLLGELVNKLRAMILGQEAPPATSAATAQPQASGLAAKLPSWDMTSITPFAIFSSLIRDPNSQTKDEPFFIHPSSLGMPPKDQTELRSQRDHLEKMMKDLDALEPTLLERTESFDSIASYSSAKKVDTPGDSSAAGWASYLGGWWPARPVATSDSQSTDDVTKSKDDVTKSKAD</sequence>
<reference evidence="3" key="1">
    <citation type="submission" date="2020-12" db="EMBL/GenBank/DDBJ databases">
        <title>Metabolic potential, ecology and presence of endohyphal bacteria is reflected in genomic diversity of Mucoromycotina.</title>
        <authorList>
            <person name="Muszewska A."/>
            <person name="Okrasinska A."/>
            <person name="Steczkiewicz K."/>
            <person name="Drgas O."/>
            <person name="Orlowska M."/>
            <person name="Perlinska-Lenart U."/>
            <person name="Aleksandrzak-Piekarczyk T."/>
            <person name="Szatraj K."/>
            <person name="Zielenkiewicz U."/>
            <person name="Pilsyk S."/>
            <person name="Malc E."/>
            <person name="Mieczkowski P."/>
            <person name="Kruszewska J.S."/>
            <person name="Biernat P."/>
            <person name="Pawlowska J."/>
        </authorList>
    </citation>
    <scope>NUCLEOTIDE SEQUENCE</scope>
    <source>
        <strain evidence="3">WA0000067209</strain>
    </source>
</reference>
<dbReference type="PANTHER" id="PTHR12300">
    <property type="entry name" value="HVA22-LIKE PROTEINS"/>
    <property type="match status" value="1"/>
</dbReference>
<dbReference type="GO" id="GO:0016020">
    <property type="term" value="C:membrane"/>
    <property type="evidence" value="ECO:0007669"/>
    <property type="project" value="UniProtKB-SubCell"/>
</dbReference>
<comment type="caution">
    <text evidence="3">The sequence shown here is derived from an EMBL/GenBank/DDBJ whole genome shotgun (WGS) entry which is preliminary data.</text>
</comment>
<evidence type="ECO:0000256" key="2">
    <source>
        <dbReference type="SAM" id="MobiDB-lite"/>
    </source>
</evidence>
<gene>
    <name evidence="3" type="ORF">INT43_006885</name>
</gene>
<protein>
    <recommendedName>
        <fullName evidence="1">Protein YOP1</fullName>
    </recommendedName>
</protein>
<feature type="region of interest" description="Disordered" evidence="2">
    <location>
        <begin position="280"/>
        <end position="305"/>
    </location>
</feature>
<dbReference type="AlphaFoldDB" id="A0A8H7PXY4"/>
<keyword evidence="4" id="KW-1185">Reference proteome</keyword>